<dbReference type="InterPro" id="IPR036390">
    <property type="entry name" value="WH_DNA-bd_sf"/>
</dbReference>
<evidence type="ECO:0000313" key="12">
    <source>
        <dbReference type="Proteomes" id="UP000198817"/>
    </source>
</evidence>
<feature type="domain" description="Arginine repressor DNA-binding" evidence="9">
    <location>
        <begin position="3"/>
        <end position="66"/>
    </location>
</feature>
<dbReference type="Gene3D" id="3.30.1360.40">
    <property type="match status" value="1"/>
</dbReference>
<keyword evidence="4 7" id="KW-0805">Transcription regulation</keyword>
<comment type="subcellular location">
    <subcellularLocation>
        <location evidence="1 7">Cytoplasm</location>
    </subcellularLocation>
</comment>
<dbReference type="Gene3D" id="1.10.10.10">
    <property type="entry name" value="Winged helix-like DNA-binding domain superfamily/Winged helix DNA-binding domain"/>
    <property type="match status" value="1"/>
</dbReference>
<name>A0A1I7GZI9_9FIRM</name>
<keyword evidence="7" id="KW-0678">Repressor</keyword>
<dbReference type="InterPro" id="IPR020899">
    <property type="entry name" value="Arg_repress_C"/>
</dbReference>
<dbReference type="PRINTS" id="PR01467">
    <property type="entry name" value="ARGREPRESSOR"/>
</dbReference>
<dbReference type="GO" id="GO:0003677">
    <property type="term" value="F:DNA binding"/>
    <property type="evidence" value="ECO:0007669"/>
    <property type="project" value="UniProtKB-KW"/>
</dbReference>
<keyword evidence="7" id="KW-0028">Amino-acid biosynthesis</keyword>
<dbReference type="GO" id="GO:0006526">
    <property type="term" value="P:L-arginine biosynthetic process"/>
    <property type="evidence" value="ECO:0007669"/>
    <property type="project" value="UniProtKB-UniPathway"/>
</dbReference>
<gene>
    <name evidence="7" type="primary">argR</name>
    <name evidence="11" type="ORF">SAMN05216508_11045</name>
</gene>
<dbReference type="Proteomes" id="UP000198817">
    <property type="component" value="Unassembled WGS sequence"/>
</dbReference>
<comment type="similarity">
    <text evidence="2 7">Belongs to the ArgR family.</text>
</comment>
<evidence type="ECO:0000256" key="8">
    <source>
        <dbReference type="NCBIfam" id="TIGR01529"/>
    </source>
</evidence>
<evidence type="ECO:0000256" key="1">
    <source>
        <dbReference type="ARBA" id="ARBA00004496"/>
    </source>
</evidence>
<dbReference type="STRING" id="155865.SAMN05216515_1117"/>
<dbReference type="SUPFAM" id="SSF55252">
    <property type="entry name" value="C-terminal domain of arginine repressor"/>
    <property type="match status" value="1"/>
</dbReference>
<dbReference type="RefSeq" id="WP_090162389.1">
    <property type="nucleotide sequence ID" value="NZ_CACVNK010000035.1"/>
</dbReference>
<dbReference type="Pfam" id="PF01316">
    <property type="entry name" value="Arg_repressor"/>
    <property type="match status" value="1"/>
</dbReference>
<evidence type="ECO:0000256" key="3">
    <source>
        <dbReference type="ARBA" id="ARBA00022490"/>
    </source>
</evidence>
<evidence type="ECO:0000259" key="9">
    <source>
        <dbReference type="Pfam" id="PF01316"/>
    </source>
</evidence>
<keyword evidence="5 7" id="KW-0238">DNA-binding</keyword>
<evidence type="ECO:0000313" key="11">
    <source>
        <dbReference type="EMBL" id="SFU53884.1"/>
    </source>
</evidence>
<evidence type="ECO:0000256" key="7">
    <source>
        <dbReference type="HAMAP-Rule" id="MF_00173"/>
    </source>
</evidence>
<keyword evidence="7" id="KW-0055">Arginine biosynthesis</keyword>
<dbReference type="OrthoDB" id="9807089at2"/>
<evidence type="ECO:0000256" key="5">
    <source>
        <dbReference type="ARBA" id="ARBA00023125"/>
    </source>
</evidence>
<dbReference type="GO" id="GO:0003700">
    <property type="term" value="F:DNA-binding transcription factor activity"/>
    <property type="evidence" value="ECO:0007669"/>
    <property type="project" value="UniProtKB-UniRule"/>
</dbReference>
<dbReference type="GO" id="GO:0051259">
    <property type="term" value="P:protein complex oligomerization"/>
    <property type="evidence" value="ECO:0007669"/>
    <property type="project" value="InterPro"/>
</dbReference>
<dbReference type="SUPFAM" id="SSF46785">
    <property type="entry name" value="Winged helix' DNA-binding domain"/>
    <property type="match status" value="1"/>
</dbReference>
<dbReference type="GO" id="GO:0005737">
    <property type="term" value="C:cytoplasm"/>
    <property type="evidence" value="ECO:0007669"/>
    <property type="project" value="UniProtKB-SubCell"/>
</dbReference>
<protein>
    <recommendedName>
        <fullName evidence="7 8">Arginine repressor</fullName>
    </recommendedName>
</protein>
<dbReference type="GO" id="GO:1900079">
    <property type="term" value="P:regulation of arginine biosynthetic process"/>
    <property type="evidence" value="ECO:0007669"/>
    <property type="project" value="UniProtKB-UniRule"/>
</dbReference>
<keyword evidence="6 7" id="KW-0804">Transcription</keyword>
<dbReference type="EMBL" id="FPBT01000010">
    <property type="protein sequence ID" value="SFU53884.1"/>
    <property type="molecule type" value="Genomic_DNA"/>
</dbReference>
<dbReference type="NCBIfam" id="TIGR01529">
    <property type="entry name" value="argR_whole"/>
    <property type="match status" value="1"/>
</dbReference>
<comment type="function">
    <text evidence="7">Regulates arginine biosynthesis genes.</text>
</comment>
<keyword evidence="12" id="KW-1185">Reference proteome</keyword>
<dbReference type="NCBIfam" id="NF001680">
    <property type="entry name" value="PRK00441.1"/>
    <property type="match status" value="1"/>
</dbReference>
<dbReference type="PANTHER" id="PTHR34471">
    <property type="entry name" value="ARGININE REPRESSOR"/>
    <property type="match status" value="1"/>
</dbReference>
<proteinExistence type="inferred from homology"/>
<evidence type="ECO:0000256" key="6">
    <source>
        <dbReference type="ARBA" id="ARBA00023163"/>
    </source>
</evidence>
<dbReference type="InterPro" id="IPR036251">
    <property type="entry name" value="Arg_repress_C_sf"/>
</dbReference>
<evidence type="ECO:0000259" key="10">
    <source>
        <dbReference type="Pfam" id="PF02863"/>
    </source>
</evidence>
<dbReference type="HAMAP" id="MF_00173">
    <property type="entry name" value="Arg_repressor"/>
    <property type="match status" value="1"/>
</dbReference>
<reference evidence="11 12" key="1">
    <citation type="submission" date="2016-10" db="EMBL/GenBank/DDBJ databases">
        <authorList>
            <person name="de Groot N.N."/>
        </authorList>
    </citation>
    <scope>NUCLEOTIDE SEQUENCE [LARGE SCALE GENOMIC DNA]</scope>
    <source>
        <strain evidence="11 12">KHGC13</strain>
    </source>
</reference>
<evidence type="ECO:0000256" key="2">
    <source>
        <dbReference type="ARBA" id="ARBA00008316"/>
    </source>
</evidence>
<dbReference type="GO" id="GO:0034618">
    <property type="term" value="F:arginine binding"/>
    <property type="evidence" value="ECO:0007669"/>
    <property type="project" value="InterPro"/>
</dbReference>
<accession>A0A1I7GZI9</accession>
<feature type="domain" description="Arginine repressor C-terminal" evidence="10">
    <location>
        <begin position="79"/>
        <end position="145"/>
    </location>
</feature>
<keyword evidence="3 7" id="KW-0963">Cytoplasm</keyword>
<organism evidence="11 12">
    <name type="scientific">Eubacterium pyruvativorans</name>
    <dbReference type="NCBI Taxonomy" id="155865"/>
    <lineage>
        <taxon>Bacteria</taxon>
        <taxon>Bacillati</taxon>
        <taxon>Bacillota</taxon>
        <taxon>Clostridia</taxon>
        <taxon>Eubacteriales</taxon>
        <taxon>Eubacteriaceae</taxon>
        <taxon>Eubacterium</taxon>
    </lineage>
</organism>
<dbReference type="Pfam" id="PF02863">
    <property type="entry name" value="Arg_repressor_C"/>
    <property type="match status" value="1"/>
</dbReference>
<dbReference type="UniPathway" id="UPA00068"/>
<evidence type="ECO:0000256" key="4">
    <source>
        <dbReference type="ARBA" id="ARBA00023015"/>
    </source>
</evidence>
<dbReference type="InterPro" id="IPR001669">
    <property type="entry name" value="Arg_repress"/>
</dbReference>
<dbReference type="AlphaFoldDB" id="A0A1I7GZI9"/>
<sequence>MRYSRQNKILELIGKYEIETQDKLASLLREEGFEVTQATISRDIKELQLIKVLTPSGKYKYAVSKRSDAPITDRFMKIFRETVISTTSVNNLILIKTLSGCGSAAAEAVDNIGVPYIVGTIAGDNTMLVVVDSEEHVQELLTTFNNMISAKKQEA</sequence>
<dbReference type="GeneID" id="78354077"/>
<dbReference type="PANTHER" id="PTHR34471:SF1">
    <property type="entry name" value="ARGININE REPRESSOR"/>
    <property type="match status" value="1"/>
</dbReference>
<dbReference type="InterPro" id="IPR020900">
    <property type="entry name" value="Arg_repress_DNA-bd"/>
</dbReference>
<comment type="pathway">
    <text evidence="7">Amino-acid biosynthesis; L-arginine biosynthesis [regulation].</text>
</comment>
<dbReference type="InterPro" id="IPR036388">
    <property type="entry name" value="WH-like_DNA-bd_sf"/>
</dbReference>